<sequence>MLTRTHLSPSSGFAPTHEVRNQAQPASGFNAFTGDAVLSAAIARDAPWAAARCAALGAVAGDEAVQELARLANRHLPELQTHDRFGNRVDWVEFHPAWHQLMALAWQHEVPNLSWRTNESNGHLARAVLSYLWNQVEQGTACPTGMAYACLPGFEAEPALAIWAEKARGTSYEFSRREVADKPSVVIGYAMTEKQGGSDLRETQTTATFAGTHDYHGATAHWYQLTGHKWFCSVPQADGFFTLAKVDGGVTCFFLPRTLPDGSHNRFAVQRLKDKAGNRSNASSEVEYQGTLAIRVGEEGHGIREILSHAHLTRLDFAVGSAGLMRQSLTLALRHTGTRNAFGSRIAERPMMVQVLADMAVEVEAATLMALRVARATDGMQTSEHERLLARVATPAAKFFNCSRAPSIAYEALQCHGGNGFIEENPMARLYREAPLNSVWEGTANMMCMDVRRALQRDAGCVDALFAELVPLAGQHARFDALVAQTQRLVRDGLEDEYLARPMTEAIARVLQGAELLRHSPAEVGDAFLATRSGAIGSGWGVHYGTWQNAGSQPAARRIVQRAAVQ</sequence>
<dbReference type="Pfam" id="PF00441">
    <property type="entry name" value="Acyl-CoA_dh_1"/>
    <property type="match status" value="1"/>
</dbReference>
<evidence type="ECO:0000259" key="5">
    <source>
        <dbReference type="Pfam" id="PF00441"/>
    </source>
</evidence>
<accession>A0A2A7UUB0</accession>
<feature type="domain" description="Adaptive response protein AidB N-terminal" evidence="7">
    <location>
        <begin position="21"/>
        <end position="173"/>
    </location>
</feature>
<dbReference type="GO" id="GO:0003995">
    <property type="term" value="F:acyl-CoA dehydrogenase activity"/>
    <property type="evidence" value="ECO:0007669"/>
    <property type="project" value="InterPro"/>
</dbReference>
<dbReference type="Gene3D" id="2.40.110.20">
    <property type="match status" value="1"/>
</dbReference>
<feature type="domain" description="Acyl-CoA dehydrogenase/oxidase C-terminal" evidence="5">
    <location>
        <begin position="300"/>
        <end position="455"/>
    </location>
</feature>
<comment type="similarity">
    <text evidence="2">Belongs to the acyl-CoA dehydrogenase family.</text>
</comment>
<dbReference type="Proteomes" id="UP000220246">
    <property type="component" value="Unassembled WGS sequence"/>
</dbReference>
<dbReference type="AlphaFoldDB" id="A0A2A7UUB0"/>
<evidence type="ECO:0000259" key="6">
    <source>
        <dbReference type="Pfam" id="PF02770"/>
    </source>
</evidence>
<dbReference type="PANTHER" id="PTHR42707">
    <property type="entry name" value="ACYL-COA DEHYDROGENASE"/>
    <property type="match status" value="1"/>
</dbReference>
<dbReference type="STRING" id="1219032.GCA_001515545_02740"/>
<comment type="cofactor">
    <cofactor evidence="1">
        <name>FAD</name>
        <dbReference type="ChEBI" id="CHEBI:57692"/>
    </cofactor>
</comment>
<dbReference type="GeneID" id="80800799"/>
<evidence type="ECO:0000259" key="7">
    <source>
        <dbReference type="Pfam" id="PF18158"/>
    </source>
</evidence>
<dbReference type="Pfam" id="PF18158">
    <property type="entry name" value="AidB_N"/>
    <property type="match status" value="1"/>
</dbReference>
<evidence type="ECO:0000256" key="3">
    <source>
        <dbReference type="ARBA" id="ARBA00022630"/>
    </source>
</evidence>
<dbReference type="InterPro" id="IPR006089">
    <property type="entry name" value="Acyl-CoA_DH_CS"/>
</dbReference>
<evidence type="ECO:0000256" key="1">
    <source>
        <dbReference type="ARBA" id="ARBA00001974"/>
    </source>
</evidence>
<dbReference type="Pfam" id="PF02770">
    <property type="entry name" value="Acyl-CoA_dh_M"/>
    <property type="match status" value="1"/>
</dbReference>
<dbReference type="SUPFAM" id="SSF56645">
    <property type="entry name" value="Acyl-CoA dehydrogenase NM domain-like"/>
    <property type="match status" value="1"/>
</dbReference>
<evidence type="ECO:0000313" key="8">
    <source>
        <dbReference type="EMBL" id="PEH88771.1"/>
    </source>
</evidence>
<dbReference type="InterPro" id="IPR009100">
    <property type="entry name" value="AcylCoA_DH/oxidase_NM_dom_sf"/>
</dbReference>
<dbReference type="Gene3D" id="6.10.250.600">
    <property type="match status" value="1"/>
</dbReference>
<gene>
    <name evidence="8" type="ORF">CRM82_09295</name>
</gene>
<comment type="caution">
    <text evidence="8">The sequence shown here is derived from an EMBL/GenBank/DDBJ whole genome shotgun (WGS) entry which is preliminary data.</text>
</comment>
<evidence type="ECO:0000256" key="4">
    <source>
        <dbReference type="ARBA" id="ARBA00022827"/>
    </source>
</evidence>
<dbReference type="InterPro" id="IPR036250">
    <property type="entry name" value="AcylCo_DH-like_C"/>
</dbReference>
<feature type="domain" description="Acyl-CoA oxidase/dehydrogenase middle" evidence="6">
    <location>
        <begin position="189"/>
        <end position="289"/>
    </location>
</feature>
<dbReference type="RefSeq" id="WP_066538990.1">
    <property type="nucleotide sequence ID" value="NZ_PDEA01000001.1"/>
</dbReference>
<dbReference type="SUPFAM" id="SSF47203">
    <property type="entry name" value="Acyl-CoA dehydrogenase C-terminal domain-like"/>
    <property type="match status" value="1"/>
</dbReference>
<reference evidence="9" key="1">
    <citation type="submission" date="2017-09" db="EMBL/GenBank/DDBJ databases">
        <title>FDA dAtabase for Regulatory Grade micrObial Sequences (FDA-ARGOS): Supporting development and validation of Infectious Disease Dx tests.</title>
        <authorList>
            <person name="Minogue T."/>
            <person name="Wolcott M."/>
            <person name="Wasieloski L."/>
            <person name="Aguilar W."/>
            <person name="Moore D."/>
            <person name="Tallon L."/>
            <person name="Sadzewicz L."/>
            <person name="Ott S."/>
            <person name="Zhao X."/>
            <person name="Nagaraj S."/>
            <person name="Vavikolanu K."/>
            <person name="Aluvathingal J."/>
            <person name="Nadendla S."/>
            <person name="Sichtig H."/>
        </authorList>
    </citation>
    <scope>NUCLEOTIDE SEQUENCE [LARGE SCALE GENOMIC DNA]</scope>
    <source>
        <strain evidence="9">FDAARGOS_394</strain>
    </source>
</reference>
<evidence type="ECO:0000256" key="2">
    <source>
        <dbReference type="ARBA" id="ARBA00009347"/>
    </source>
</evidence>
<evidence type="ECO:0000313" key="9">
    <source>
        <dbReference type="Proteomes" id="UP000220246"/>
    </source>
</evidence>
<dbReference type="PANTHER" id="PTHR42707:SF3">
    <property type="entry name" value="ACYL-COA DEHYDROGENASE AIDB-RELATED"/>
    <property type="match status" value="1"/>
</dbReference>
<dbReference type="InterPro" id="IPR009075">
    <property type="entry name" value="AcylCo_DH/oxidase_C"/>
</dbReference>
<dbReference type="Gene3D" id="1.20.140.10">
    <property type="entry name" value="Butyryl-CoA Dehydrogenase, subunit A, domain 3"/>
    <property type="match status" value="1"/>
</dbReference>
<proteinExistence type="inferred from homology"/>
<dbReference type="OrthoDB" id="9771038at2"/>
<keyword evidence="4" id="KW-0274">FAD</keyword>
<dbReference type="EMBL" id="PDEA01000001">
    <property type="protein sequence ID" value="PEH88771.1"/>
    <property type="molecule type" value="Genomic_DNA"/>
</dbReference>
<dbReference type="InterPro" id="IPR041504">
    <property type="entry name" value="AidB_N"/>
</dbReference>
<dbReference type="PROSITE" id="PS00073">
    <property type="entry name" value="ACYL_COA_DH_2"/>
    <property type="match status" value="1"/>
</dbReference>
<keyword evidence="9" id="KW-1185">Reference proteome</keyword>
<dbReference type="InterPro" id="IPR006091">
    <property type="entry name" value="Acyl-CoA_Oxase/DH_mid-dom"/>
</dbReference>
<protein>
    <submittedName>
        <fullName evidence="8">Acyl-CoA dehydrogenase</fullName>
    </submittedName>
</protein>
<keyword evidence="3" id="KW-0285">Flavoprotein</keyword>
<name>A0A2A7UUB0_COMTR</name>
<organism evidence="8 9">
    <name type="scientific">Comamonas terrigena</name>
    <dbReference type="NCBI Taxonomy" id="32013"/>
    <lineage>
        <taxon>Bacteria</taxon>
        <taxon>Pseudomonadati</taxon>
        <taxon>Pseudomonadota</taxon>
        <taxon>Betaproteobacteria</taxon>
        <taxon>Burkholderiales</taxon>
        <taxon>Comamonadaceae</taxon>
        <taxon>Comamonas</taxon>
    </lineage>
</organism>
<dbReference type="InterPro" id="IPR052904">
    <property type="entry name" value="Acyl-CoA_dehydrogenase-like"/>
</dbReference>